<dbReference type="EMBL" id="BMAT01010559">
    <property type="protein sequence ID" value="GFS27756.1"/>
    <property type="molecule type" value="Genomic_DNA"/>
</dbReference>
<evidence type="ECO:0000313" key="3">
    <source>
        <dbReference type="Proteomes" id="UP000762676"/>
    </source>
</evidence>
<accession>A0AAV4K4J6</accession>
<comment type="caution">
    <text evidence="2">The sequence shown here is derived from an EMBL/GenBank/DDBJ whole genome shotgun (WGS) entry which is preliminary data.</text>
</comment>
<gene>
    <name evidence="2" type="ORF">ElyMa_005301100</name>
</gene>
<protein>
    <submittedName>
        <fullName evidence="2">Uncharacterized protein</fullName>
    </submittedName>
</protein>
<reference evidence="2 3" key="1">
    <citation type="journal article" date="2021" name="Elife">
        <title>Chloroplast acquisition without the gene transfer in kleptoplastic sea slugs, Plakobranchus ocellatus.</title>
        <authorList>
            <person name="Maeda T."/>
            <person name="Takahashi S."/>
            <person name="Yoshida T."/>
            <person name="Shimamura S."/>
            <person name="Takaki Y."/>
            <person name="Nagai Y."/>
            <person name="Toyoda A."/>
            <person name="Suzuki Y."/>
            <person name="Arimoto A."/>
            <person name="Ishii H."/>
            <person name="Satoh N."/>
            <person name="Nishiyama T."/>
            <person name="Hasebe M."/>
            <person name="Maruyama T."/>
            <person name="Minagawa J."/>
            <person name="Obokata J."/>
            <person name="Shigenobu S."/>
        </authorList>
    </citation>
    <scope>NUCLEOTIDE SEQUENCE [LARGE SCALE GENOMIC DNA]</scope>
</reference>
<organism evidence="2 3">
    <name type="scientific">Elysia marginata</name>
    <dbReference type="NCBI Taxonomy" id="1093978"/>
    <lineage>
        <taxon>Eukaryota</taxon>
        <taxon>Metazoa</taxon>
        <taxon>Spiralia</taxon>
        <taxon>Lophotrochozoa</taxon>
        <taxon>Mollusca</taxon>
        <taxon>Gastropoda</taxon>
        <taxon>Heterobranchia</taxon>
        <taxon>Euthyneura</taxon>
        <taxon>Panpulmonata</taxon>
        <taxon>Sacoglossa</taxon>
        <taxon>Placobranchoidea</taxon>
        <taxon>Plakobranchidae</taxon>
        <taxon>Elysia</taxon>
    </lineage>
</organism>
<feature type="region of interest" description="Disordered" evidence="1">
    <location>
        <begin position="67"/>
        <end position="90"/>
    </location>
</feature>
<feature type="region of interest" description="Disordered" evidence="1">
    <location>
        <begin position="1"/>
        <end position="28"/>
    </location>
</feature>
<proteinExistence type="predicted"/>
<keyword evidence="3" id="KW-1185">Reference proteome</keyword>
<evidence type="ECO:0000256" key="1">
    <source>
        <dbReference type="SAM" id="MobiDB-lite"/>
    </source>
</evidence>
<dbReference type="AlphaFoldDB" id="A0AAV4K4J6"/>
<evidence type="ECO:0000313" key="2">
    <source>
        <dbReference type="EMBL" id="GFS27756.1"/>
    </source>
</evidence>
<sequence>MRHPPVAREAPPARLHRDKQNIPTTTGRTSALLLQPAVTAELLPVNSFYPSQPSLLSARLRIYRHIKTGPRSSTGPNHEWVNTPPAQPML</sequence>
<name>A0AAV4K4J6_9GAST</name>
<dbReference type="Proteomes" id="UP000762676">
    <property type="component" value="Unassembled WGS sequence"/>
</dbReference>